<evidence type="ECO:0000313" key="4">
    <source>
        <dbReference type="Proteomes" id="UP000663814"/>
    </source>
</evidence>
<gene>
    <name evidence="3" type="ORF">I4W93_003435</name>
</gene>
<organism evidence="3 4">
    <name type="scientific">Rheinheimera maricola</name>
    <dbReference type="NCBI Taxonomy" id="2793282"/>
    <lineage>
        <taxon>Bacteria</taxon>
        <taxon>Pseudomonadati</taxon>
        <taxon>Pseudomonadota</taxon>
        <taxon>Gammaproteobacteria</taxon>
        <taxon>Chromatiales</taxon>
        <taxon>Chromatiaceae</taxon>
        <taxon>Rheinheimera</taxon>
    </lineage>
</organism>
<name>A0ABS7X522_9GAMM</name>
<dbReference type="PANTHER" id="PTHR30203">
    <property type="entry name" value="OUTER MEMBRANE CATION EFFLUX PROTEIN"/>
    <property type="match status" value="1"/>
</dbReference>
<comment type="similarity">
    <text evidence="1">Belongs to the outer membrane factor (OMF) (TC 1.B.17) family.</text>
</comment>
<comment type="caution">
    <text evidence="3">The sequence shown here is derived from an EMBL/GenBank/DDBJ whole genome shotgun (WGS) entry which is preliminary data.</text>
</comment>
<accession>A0ABS7X522</accession>
<evidence type="ECO:0000256" key="2">
    <source>
        <dbReference type="SAM" id="SignalP"/>
    </source>
</evidence>
<keyword evidence="2" id="KW-0732">Signal</keyword>
<evidence type="ECO:0000313" key="3">
    <source>
        <dbReference type="EMBL" id="MBZ9610643.1"/>
    </source>
</evidence>
<dbReference type="InterPro" id="IPR010131">
    <property type="entry name" value="MdtP/NodT-like"/>
</dbReference>
<dbReference type="SUPFAM" id="SSF56954">
    <property type="entry name" value="Outer membrane efflux proteins (OEP)"/>
    <property type="match status" value="1"/>
</dbReference>
<dbReference type="RefSeq" id="WP_205310766.1">
    <property type="nucleotide sequence ID" value="NZ_JAERPS020000001.1"/>
</dbReference>
<reference evidence="3 4" key="1">
    <citation type="submission" date="2021-08" db="EMBL/GenBank/DDBJ databases">
        <title>Rheinheimera aquimaris sp. nov., isolated from seawater of the East Sea in Korea.</title>
        <authorList>
            <person name="Kim K.H."/>
            <person name="Wenting R."/>
            <person name="Kim K.R."/>
            <person name="Jeon C.O."/>
        </authorList>
    </citation>
    <scope>NUCLEOTIDE SEQUENCE [LARGE SCALE GENOMIC DNA]</scope>
    <source>
        <strain evidence="3 4">MA-13</strain>
    </source>
</reference>
<dbReference type="InterPro" id="IPR003423">
    <property type="entry name" value="OMP_efflux"/>
</dbReference>
<dbReference type="PANTHER" id="PTHR30203:SF24">
    <property type="entry name" value="BLR4935 PROTEIN"/>
    <property type="match status" value="1"/>
</dbReference>
<dbReference type="Proteomes" id="UP000663814">
    <property type="component" value="Unassembled WGS sequence"/>
</dbReference>
<evidence type="ECO:0000256" key="1">
    <source>
        <dbReference type="ARBA" id="ARBA00007613"/>
    </source>
</evidence>
<dbReference type="Pfam" id="PF02321">
    <property type="entry name" value="OEP"/>
    <property type="match status" value="1"/>
</dbReference>
<proteinExistence type="inferred from homology"/>
<protein>
    <submittedName>
        <fullName evidence="3">TolC family protein</fullName>
    </submittedName>
</protein>
<keyword evidence="4" id="KW-1185">Reference proteome</keyword>
<feature type="signal peptide" evidence="2">
    <location>
        <begin position="1"/>
        <end position="22"/>
    </location>
</feature>
<feature type="chain" id="PRO_5045482909" evidence="2">
    <location>
        <begin position="23"/>
        <end position="425"/>
    </location>
</feature>
<dbReference type="EMBL" id="JAERPS020000001">
    <property type="protein sequence ID" value="MBZ9610643.1"/>
    <property type="molecule type" value="Genomic_DNA"/>
</dbReference>
<sequence length="425" mass="47505">MRMTLMLPAVLVAAGYCLQAQASRLTLPQALQRTLQHDIRLQAFPYQLRMAEAAQLQAKITPNPEVDVSLENALGTGDSRGLAAAELTLSLSQQIELGDKRQRRVELAQQQSQLQRNNYELARLDALADTTEQYVHLLQLQTLQQWAHEKISREHAVLATAQLRSEAGNLPDADISRIKLQLIRSEIELAEIQQAIESQRYRLAANWNSVPDFDTVTGDLTTLPLLPPLSELQHQLQQSTVLQRYITLERVAQSELRLTNANSKADVRLSAGLRRNEASNDNALVFSLSMPLTLSDPKAGQRQAHMAEQELLAVQQQQSRTALSLLMQQQWLALAHLRTAVHSIQSRLLPEAMQLHKLSLQAYQQGQTDLLSLLSAGEELAQAQRDVIASQSRFHITLLQLERLTGQPISLTSKTPVVTLEHSNE</sequence>
<dbReference type="Gene3D" id="1.20.1600.10">
    <property type="entry name" value="Outer membrane efflux proteins (OEP)"/>
    <property type="match status" value="1"/>
</dbReference>